<feature type="transmembrane region" description="Helical" evidence="6">
    <location>
        <begin position="332"/>
        <end position="350"/>
    </location>
</feature>
<dbReference type="InterPro" id="IPR001851">
    <property type="entry name" value="ABC_transp_permease"/>
</dbReference>
<dbReference type="AlphaFoldDB" id="A0A133PLE9"/>
<keyword evidence="2" id="KW-1003">Cell membrane</keyword>
<keyword evidence="4 6" id="KW-1133">Transmembrane helix</keyword>
<dbReference type="PATRIC" id="fig|54005.3.peg.1349"/>
<gene>
    <name evidence="7" type="ORF">HMPREF3229_01366</name>
</gene>
<dbReference type="GO" id="GO:0005886">
    <property type="term" value="C:plasma membrane"/>
    <property type="evidence" value="ECO:0007669"/>
    <property type="project" value="UniProtKB-SubCell"/>
</dbReference>
<sequence length="375" mass="40007">MKRNRFIYTILAIVLGIIIGSIILLISGTNPVEAYKVIFLGAFGKPKYISWTIVKAVPLILTGLSVAFAFNTGLFNIGAEGQYIVGSIGALVVGLLLDLPPVIHGLVALLVGALCGYLWGAIVGILKAKFQVNEVISSIMMNWIAFYLSNYLLSFPILRSIESDNSYPIKQSASIKIAGAWKMSESGRAYLAQHKFLKDILNPPLNFGIIIAIIAALVVWYILKKTTLGYELRAVGFNEKAAEYGGIDINKSIVKSMGIAGILAGLAGAITVLGVSGDIGIMAAQEGYGFDGMAVALIAGNNPLGTIPAALLYAGLTYGGGKLTTIGTYSEVVNIIIGIMILFIAMPKLLDMIKFFFTKWSKKDGKNLEKGGANE</sequence>
<comment type="caution">
    <text evidence="7">The sequence shown here is derived from an EMBL/GenBank/DDBJ whole genome shotgun (WGS) entry which is preliminary data.</text>
</comment>
<keyword evidence="3 6" id="KW-0812">Transmembrane</keyword>
<evidence type="ECO:0000256" key="4">
    <source>
        <dbReference type="ARBA" id="ARBA00022989"/>
    </source>
</evidence>
<feature type="transmembrane region" description="Helical" evidence="6">
    <location>
        <begin position="259"/>
        <end position="283"/>
    </location>
</feature>
<evidence type="ECO:0000256" key="2">
    <source>
        <dbReference type="ARBA" id="ARBA00022475"/>
    </source>
</evidence>
<dbReference type="PANTHER" id="PTHR47089:SF1">
    <property type="entry name" value="GUANOSINE ABC TRANSPORTER PERMEASE PROTEIN NUPP"/>
    <property type="match status" value="1"/>
</dbReference>
<feature type="transmembrane region" description="Helical" evidence="6">
    <location>
        <begin position="138"/>
        <end position="158"/>
    </location>
</feature>
<name>A0A133PLE9_9FIRM</name>
<evidence type="ECO:0000313" key="8">
    <source>
        <dbReference type="Proteomes" id="UP000070174"/>
    </source>
</evidence>
<feature type="transmembrane region" description="Helical" evidence="6">
    <location>
        <begin position="7"/>
        <end position="28"/>
    </location>
</feature>
<evidence type="ECO:0000256" key="6">
    <source>
        <dbReference type="SAM" id="Phobius"/>
    </source>
</evidence>
<dbReference type="CDD" id="cd06580">
    <property type="entry name" value="TM_PBP1_transp_TpRbsC_like"/>
    <property type="match status" value="1"/>
</dbReference>
<accession>A0A133PLE9</accession>
<feature type="transmembrane region" description="Helical" evidence="6">
    <location>
        <begin position="77"/>
        <end position="97"/>
    </location>
</feature>
<dbReference type="EMBL" id="LRQE01000035">
    <property type="protein sequence ID" value="KXA29374.1"/>
    <property type="molecule type" value="Genomic_DNA"/>
</dbReference>
<feature type="transmembrane region" description="Helical" evidence="6">
    <location>
        <begin position="205"/>
        <end position="223"/>
    </location>
</feature>
<dbReference type="GO" id="GO:0022857">
    <property type="term" value="F:transmembrane transporter activity"/>
    <property type="evidence" value="ECO:0007669"/>
    <property type="project" value="InterPro"/>
</dbReference>
<dbReference type="PANTHER" id="PTHR47089">
    <property type="entry name" value="ABC TRANSPORTER, PERMEASE PROTEIN"/>
    <property type="match status" value="1"/>
</dbReference>
<protein>
    <recommendedName>
        <fullName evidence="9">Branched-chain amino acid ABC transporter, permease protein</fullName>
    </recommendedName>
</protein>
<organism evidence="7">
    <name type="scientific">Peptoniphilus harei</name>
    <dbReference type="NCBI Taxonomy" id="54005"/>
    <lineage>
        <taxon>Bacteria</taxon>
        <taxon>Bacillati</taxon>
        <taxon>Bacillota</taxon>
        <taxon>Tissierellia</taxon>
        <taxon>Tissierellales</taxon>
        <taxon>Peptoniphilaceae</taxon>
        <taxon>Peptoniphilus</taxon>
    </lineage>
</organism>
<dbReference type="RefSeq" id="WP_060800426.1">
    <property type="nucleotide sequence ID" value="NZ_KQ957102.1"/>
</dbReference>
<proteinExistence type="predicted"/>
<evidence type="ECO:0000256" key="3">
    <source>
        <dbReference type="ARBA" id="ARBA00022692"/>
    </source>
</evidence>
<feature type="transmembrane region" description="Helical" evidence="6">
    <location>
        <begin position="48"/>
        <end position="70"/>
    </location>
</feature>
<evidence type="ECO:0000256" key="1">
    <source>
        <dbReference type="ARBA" id="ARBA00004651"/>
    </source>
</evidence>
<evidence type="ECO:0000256" key="5">
    <source>
        <dbReference type="ARBA" id="ARBA00023136"/>
    </source>
</evidence>
<keyword evidence="5 6" id="KW-0472">Membrane</keyword>
<feature type="transmembrane region" description="Helical" evidence="6">
    <location>
        <begin position="103"/>
        <end position="126"/>
    </location>
</feature>
<reference evidence="7 8" key="1">
    <citation type="submission" date="2016-01" db="EMBL/GenBank/DDBJ databases">
        <authorList>
            <person name="Oliw E.H."/>
        </authorList>
    </citation>
    <scope>NUCLEOTIDE SEQUENCE [LARGE SCALE GENOMIC DNA]</scope>
    <source>
        <strain evidence="7 8">CMW7756A</strain>
    </source>
</reference>
<comment type="subcellular location">
    <subcellularLocation>
        <location evidence="1">Cell membrane</location>
        <topology evidence="1">Multi-pass membrane protein</topology>
    </subcellularLocation>
</comment>
<dbReference type="Pfam" id="PF02653">
    <property type="entry name" value="BPD_transp_2"/>
    <property type="match status" value="1"/>
</dbReference>
<evidence type="ECO:0008006" key="9">
    <source>
        <dbReference type="Google" id="ProtNLM"/>
    </source>
</evidence>
<dbReference type="Proteomes" id="UP000070174">
    <property type="component" value="Unassembled WGS sequence"/>
</dbReference>
<evidence type="ECO:0000313" key="7">
    <source>
        <dbReference type="EMBL" id="KXA29374.1"/>
    </source>
</evidence>